<evidence type="ECO:0000256" key="3">
    <source>
        <dbReference type="ARBA" id="ARBA00022989"/>
    </source>
</evidence>
<evidence type="ECO:0000259" key="6">
    <source>
        <dbReference type="Pfam" id="PF13515"/>
    </source>
</evidence>
<name>A0A5J5KWM6_9MICC</name>
<organism evidence="7 8">
    <name type="scientific">Kocuria coralli</name>
    <dbReference type="NCBI Taxonomy" id="1461025"/>
    <lineage>
        <taxon>Bacteria</taxon>
        <taxon>Bacillati</taxon>
        <taxon>Actinomycetota</taxon>
        <taxon>Actinomycetes</taxon>
        <taxon>Micrococcales</taxon>
        <taxon>Micrococcaceae</taxon>
        <taxon>Kocuria</taxon>
    </lineage>
</organism>
<evidence type="ECO:0000256" key="1">
    <source>
        <dbReference type="ARBA" id="ARBA00004141"/>
    </source>
</evidence>
<feature type="transmembrane region" description="Helical" evidence="5">
    <location>
        <begin position="35"/>
        <end position="52"/>
    </location>
</feature>
<sequence length="365" mass="39657">MGDGLLRVRSGLAQALQVTVAAVGAFVFAERVLGHHGPIFAATAATIALGFSKGGVRYRRVLEVSIGCTLGILLAELVTHWIGRGVWQAAVVMLMSVLVAQFLNSATLFTTQMALQSVLVVMLPPPVDGMMTRSIDAMVGGLFALVLVYLVPTDPRRQPREELRNLTNELSDVLREAAEAVRQDDAQAAWHSLVRARKTQPIVDAVTDSLKSSHEIAVAAPLYRRHRSEVDDISRAVRYLDLVARNTRVLARRVASIIDHAALAPAAVDSISDCLDSMADVVNTVGNALAVAQPGARESYMRQARNELHAVAAQLHPDKMGIETMEGQTLVLLLRPMAVDLLEATGEEHEETLSYLPRLDGWDRL</sequence>
<reference evidence="7 8" key="1">
    <citation type="submission" date="2019-05" db="EMBL/GenBank/DDBJ databases">
        <title>Kocuria coralli sp. nov., a novel actinobacterium isolated from coral reef seawater.</title>
        <authorList>
            <person name="Li J."/>
        </authorList>
    </citation>
    <scope>NUCLEOTIDE SEQUENCE [LARGE SCALE GENOMIC DNA]</scope>
    <source>
        <strain evidence="7 8">SCSIO 13007</strain>
    </source>
</reference>
<evidence type="ECO:0000313" key="7">
    <source>
        <dbReference type="EMBL" id="KAA9394177.1"/>
    </source>
</evidence>
<gene>
    <name evidence="7" type="ORF">FCK90_08455</name>
</gene>
<evidence type="ECO:0000256" key="5">
    <source>
        <dbReference type="SAM" id="Phobius"/>
    </source>
</evidence>
<dbReference type="GO" id="GO:0016020">
    <property type="term" value="C:membrane"/>
    <property type="evidence" value="ECO:0007669"/>
    <property type="project" value="UniProtKB-SubCell"/>
</dbReference>
<dbReference type="AlphaFoldDB" id="A0A5J5KWM6"/>
<dbReference type="OrthoDB" id="5198202at2"/>
<comment type="caution">
    <text evidence="7">The sequence shown here is derived from an EMBL/GenBank/DDBJ whole genome shotgun (WGS) entry which is preliminary data.</text>
</comment>
<dbReference type="Pfam" id="PF13515">
    <property type="entry name" value="FUSC_2"/>
    <property type="match status" value="1"/>
</dbReference>
<comment type="subcellular location">
    <subcellularLocation>
        <location evidence="1">Membrane</location>
        <topology evidence="1">Multi-pass membrane protein</topology>
    </subcellularLocation>
</comment>
<keyword evidence="3 5" id="KW-1133">Transmembrane helix</keyword>
<proteinExistence type="predicted"/>
<feature type="transmembrane region" description="Helical" evidence="5">
    <location>
        <begin position="64"/>
        <end position="82"/>
    </location>
</feature>
<dbReference type="InterPro" id="IPR049453">
    <property type="entry name" value="Memb_transporter_dom"/>
</dbReference>
<feature type="domain" description="Integral membrane bound transporter" evidence="6">
    <location>
        <begin position="28"/>
        <end position="146"/>
    </location>
</feature>
<feature type="transmembrane region" description="Helical" evidence="5">
    <location>
        <begin position="135"/>
        <end position="152"/>
    </location>
</feature>
<dbReference type="Proteomes" id="UP000325957">
    <property type="component" value="Unassembled WGS sequence"/>
</dbReference>
<evidence type="ECO:0000256" key="4">
    <source>
        <dbReference type="ARBA" id="ARBA00023136"/>
    </source>
</evidence>
<accession>A0A5J5KWM6</accession>
<keyword evidence="8" id="KW-1185">Reference proteome</keyword>
<keyword evidence="4 5" id="KW-0472">Membrane</keyword>
<dbReference type="EMBL" id="SZWF01000009">
    <property type="protein sequence ID" value="KAA9394177.1"/>
    <property type="molecule type" value="Genomic_DNA"/>
</dbReference>
<feature type="transmembrane region" description="Helical" evidence="5">
    <location>
        <begin position="12"/>
        <end position="29"/>
    </location>
</feature>
<evidence type="ECO:0000256" key="2">
    <source>
        <dbReference type="ARBA" id="ARBA00022692"/>
    </source>
</evidence>
<protein>
    <submittedName>
        <fullName evidence="7">FUSC family protein</fullName>
    </submittedName>
</protein>
<keyword evidence="2 5" id="KW-0812">Transmembrane</keyword>
<evidence type="ECO:0000313" key="8">
    <source>
        <dbReference type="Proteomes" id="UP000325957"/>
    </source>
</evidence>